<evidence type="ECO:0000256" key="1">
    <source>
        <dbReference type="PROSITE-ProRule" id="PRU00169"/>
    </source>
</evidence>
<dbReference type="GO" id="GO:0000160">
    <property type="term" value="P:phosphorelay signal transduction system"/>
    <property type="evidence" value="ECO:0007669"/>
    <property type="project" value="InterPro"/>
</dbReference>
<dbReference type="RefSeq" id="WP_208095241.1">
    <property type="nucleotide sequence ID" value="NZ_JAGDYM010000003.1"/>
</dbReference>
<gene>
    <name evidence="3" type="ORF">J4H92_01395</name>
</gene>
<dbReference type="AlphaFoldDB" id="A0A939MH98"/>
<evidence type="ECO:0000313" key="3">
    <source>
        <dbReference type="EMBL" id="MBO1900601.1"/>
    </source>
</evidence>
<dbReference type="EMBL" id="JAGDYM010000003">
    <property type="protein sequence ID" value="MBO1900601.1"/>
    <property type="molecule type" value="Genomic_DNA"/>
</dbReference>
<reference evidence="3" key="1">
    <citation type="submission" date="2021-03" db="EMBL/GenBank/DDBJ databases">
        <title>Leucobacter chromiisoli sp. nov., isolated from chromium-containing soil of chemical plant.</title>
        <authorList>
            <person name="Xu Z."/>
        </authorList>
    </citation>
    <scope>NUCLEOTIDE SEQUENCE</scope>
    <source>
        <strain evidence="3">S27</strain>
    </source>
</reference>
<dbReference type="InterPro" id="IPR001789">
    <property type="entry name" value="Sig_transdc_resp-reg_receiver"/>
</dbReference>
<keyword evidence="4" id="KW-1185">Reference proteome</keyword>
<name>A0A939MH98_9MICO</name>
<evidence type="ECO:0000259" key="2">
    <source>
        <dbReference type="PROSITE" id="PS50110"/>
    </source>
</evidence>
<comment type="caution">
    <text evidence="3">The sequence shown here is derived from an EMBL/GenBank/DDBJ whole genome shotgun (WGS) entry which is preliminary data.</text>
</comment>
<accession>A0A939MH98</accession>
<dbReference type="Proteomes" id="UP000664382">
    <property type="component" value="Unassembled WGS sequence"/>
</dbReference>
<proteinExistence type="predicted"/>
<feature type="domain" description="Response regulatory" evidence="2">
    <location>
        <begin position="24"/>
        <end position="103"/>
    </location>
</feature>
<dbReference type="Gene3D" id="3.40.50.2300">
    <property type="match status" value="1"/>
</dbReference>
<dbReference type="SUPFAM" id="SSF52172">
    <property type="entry name" value="CheY-like"/>
    <property type="match status" value="1"/>
</dbReference>
<sequence length="103" mass="11503">MGLKILPCPIRLFWSNRMQTYRTRHHVSDLQAGTIALFAEFAFFCPASPNGGDRTGVERVRDTHRAGRPDVVLMDINMPPGMSGVEATAQLVIRAVECRYISI</sequence>
<feature type="modified residue" description="4-aspartylphosphate" evidence="1">
    <location>
        <position position="75"/>
    </location>
</feature>
<protein>
    <recommendedName>
        <fullName evidence="2">Response regulatory domain-containing protein</fullName>
    </recommendedName>
</protein>
<dbReference type="InterPro" id="IPR011006">
    <property type="entry name" value="CheY-like_superfamily"/>
</dbReference>
<dbReference type="PROSITE" id="PS50110">
    <property type="entry name" value="RESPONSE_REGULATORY"/>
    <property type="match status" value="1"/>
</dbReference>
<organism evidence="3 4">
    <name type="scientific">Leucobacter weissii</name>
    <dbReference type="NCBI Taxonomy" id="1983706"/>
    <lineage>
        <taxon>Bacteria</taxon>
        <taxon>Bacillati</taxon>
        <taxon>Actinomycetota</taxon>
        <taxon>Actinomycetes</taxon>
        <taxon>Micrococcales</taxon>
        <taxon>Microbacteriaceae</taxon>
        <taxon>Leucobacter</taxon>
    </lineage>
</organism>
<evidence type="ECO:0000313" key="4">
    <source>
        <dbReference type="Proteomes" id="UP000664382"/>
    </source>
</evidence>
<keyword evidence="1" id="KW-0597">Phosphoprotein</keyword>